<proteinExistence type="inferred from homology"/>
<evidence type="ECO:0000313" key="4">
    <source>
        <dbReference type="Proteomes" id="UP001595816"/>
    </source>
</evidence>
<reference evidence="4" key="1">
    <citation type="journal article" date="2019" name="Int. J. Syst. Evol. Microbiol.">
        <title>The Global Catalogue of Microorganisms (GCM) 10K type strain sequencing project: providing services to taxonomists for standard genome sequencing and annotation.</title>
        <authorList>
            <consortium name="The Broad Institute Genomics Platform"/>
            <consortium name="The Broad Institute Genome Sequencing Center for Infectious Disease"/>
            <person name="Wu L."/>
            <person name="Ma J."/>
        </authorList>
    </citation>
    <scope>NUCLEOTIDE SEQUENCE [LARGE SCALE GENOMIC DNA]</scope>
    <source>
        <strain evidence="4">CGMCC 4.7289</strain>
    </source>
</reference>
<dbReference type="Pfam" id="PF02567">
    <property type="entry name" value="PhzC-PhzF"/>
    <property type="match status" value="2"/>
</dbReference>
<dbReference type="PANTHER" id="PTHR13774:SF39">
    <property type="entry name" value="BIOSYNTHESIS PROTEIN, PUTATIVE-RELATED"/>
    <property type="match status" value="1"/>
</dbReference>
<evidence type="ECO:0000256" key="1">
    <source>
        <dbReference type="ARBA" id="ARBA00008270"/>
    </source>
</evidence>
<dbReference type="PIRSF" id="PIRSF016184">
    <property type="entry name" value="PhzC_PhzF"/>
    <property type="match status" value="1"/>
</dbReference>
<gene>
    <name evidence="3" type="ORF">ACFOZ4_32355</name>
</gene>
<dbReference type="SUPFAM" id="SSF54506">
    <property type="entry name" value="Diaminopimelate epimerase-like"/>
    <property type="match status" value="1"/>
</dbReference>
<comment type="similarity">
    <text evidence="1">Belongs to the PhzF family.</text>
</comment>
<dbReference type="RefSeq" id="WP_253756532.1">
    <property type="nucleotide sequence ID" value="NZ_JAMZDZ010000001.1"/>
</dbReference>
<dbReference type="InterPro" id="IPR003719">
    <property type="entry name" value="Phenazine_PhzF-like"/>
</dbReference>
<dbReference type="Proteomes" id="UP001595816">
    <property type="component" value="Unassembled WGS sequence"/>
</dbReference>
<dbReference type="EMBL" id="JBHSAY010000021">
    <property type="protein sequence ID" value="MFC4135328.1"/>
    <property type="molecule type" value="Genomic_DNA"/>
</dbReference>
<protein>
    <submittedName>
        <fullName evidence="3">PhzF family phenazine biosynthesis protein</fullName>
    </submittedName>
</protein>
<organism evidence="3 4">
    <name type="scientific">Hamadaea flava</name>
    <dbReference type="NCBI Taxonomy" id="1742688"/>
    <lineage>
        <taxon>Bacteria</taxon>
        <taxon>Bacillati</taxon>
        <taxon>Actinomycetota</taxon>
        <taxon>Actinomycetes</taxon>
        <taxon>Micromonosporales</taxon>
        <taxon>Micromonosporaceae</taxon>
        <taxon>Hamadaea</taxon>
    </lineage>
</organism>
<dbReference type="PANTHER" id="PTHR13774">
    <property type="entry name" value="PHENAZINE BIOSYNTHESIS PROTEIN"/>
    <property type="match status" value="1"/>
</dbReference>
<name>A0ABV8LXY6_9ACTN</name>
<keyword evidence="4" id="KW-1185">Reference proteome</keyword>
<dbReference type="Gene3D" id="3.10.310.10">
    <property type="entry name" value="Diaminopimelate Epimerase, Chain A, domain 1"/>
    <property type="match status" value="2"/>
</dbReference>
<comment type="caution">
    <text evidence="3">The sequence shown here is derived from an EMBL/GenBank/DDBJ whole genome shotgun (WGS) entry which is preliminary data.</text>
</comment>
<evidence type="ECO:0000256" key="2">
    <source>
        <dbReference type="ARBA" id="ARBA00023235"/>
    </source>
</evidence>
<sequence length="257" mass="26557">MTIVDACLRDGRGGSPTTVLAEAGLADAERRAIAIHNGTSHAVFVDVRQTDVALRFFTSAGELPACGHGTVAALAYLADRFGERDFQLRTRDRSFVGRATDHGYWFDAGPVDLREPAPAECDGVLAALGATPAGGLCVASVGRPRLLVPVATPTVLAGLTPDLDRLRTVCDHLGLLGCYVYSVPSGGRAAARMFAPSIGVPEDIANANSTSCLAAYLARDGEAAITVDMGDALGVPAAIEAEARRTGVWVGGAAALR</sequence>
<keyword evidence="2" id="KW-0413">Isomerase</keyword>
<evidence type="ECO:0000313" key="3">
    <source>
        <dbReference type="EMBL" id="MFC4135328.1"/>
    </source>
</evidence>
<accession>A0ABV8LXY6</accession>